<dbReference type="Proteomes" id="UP000276133">
    <property type="component" value="Unassembled WGS sequence"/>
</dbReference>
<dbReference type="EMBL" id="REGN01000044">
    <property type="protein sequence ID" value="RNA44910.1"/>
    <property type="molecule type" value="Genomic_DNA"/>
</dbReference>
<evidence type="ECO:0000313" key="2">
    <source>
        <dbReference type="Proteomes" id="UP000276133"/>
    </source>
</evidence>
<gene>
    <name evidence="1" type="ORF">BpHYR1_008646</name>
</gene>
<organism evidence="1 2">
    <name type="scientific">Brachionus plicatilis</name>
    <name type="common">Marine rotifer</name>
    <name type="synonym">Brachionus muelleri</name>
    <dbReference type="NCBI Taxonomy" id="10195"/>
    <lineage>
        <taxon>Eukaryota</taxon>
        <taxon>Metazoa</taxon>
        <taxon>Spiralia</taxon>
        <taxon>Gnathifera</taxon>
        <taxon>Rotifera</taxon>
        <taxon>Eurotatoria</taxon>
        <taxon>Monogononta</taxon>
        <taxon>Pseudotrocha</taxon>
        <taxon>Ploima</taxon>
        <taxon>Brachionidae</taxon>
        <taxon>Brachionus</taxon>
    </lineage>
</organism>
<name>A0A3M7TAS1_BRAPC</name>
<keyword evidence="2" id="KW-1185">Reference proteome</keyword>
<comment type="caution">
    <text evidence="1">The sequence shown here is derived from an EMBL/GenBank/DDBJ whole genome shotgun (WGS) entry which is preliminary data.</text>
</comment>
<accession>A0A3M7TAS1</accession>
<protein>
    <submittedName>
        <fullName evidence="1">Uncharacterized protein</fullName>
    </submittedName>
</protein>
<sequence>MQASSCAQQTSFLRRLHKYLLFSLKNDFEVEFLISFERQNALFSAFGFLIVTKCTKKTRFILVLNIISYIFRRFQIRIVNSYDNS</sequence>
<reference evidence="1 2" key="1">
    <citation type="journal article" date="2018" name="Sci. Rep.">
        <title>Genomic signatures of local adaptation to the degree of environmental predictability in rotifers.</title>
        <authorList>
            <person name="Franch-Gras L."/>
            <person name="Hahn C."/>
            <person name="Garcia-Roger E.M."/>
            <person name="Carmona M.J."/>
            <person name="Serra M."/>
            <person name="Gomez A."/>
        </authorList>
    </citation>
    <scope>NUCLEOTIDE SEQUENCE [LARGE SCALE GENOMIC DNA]</scope>
    <source>
        <strain evidence="1">HYR1</strain>
    </source>
</reference>
<proteinExistence type="predicted"/>
<evidence type="ECO:0000313" key="1">
    <source>
        <dbReference type="EMBL" id="RNA44910.1"/>
    </source>
</evidence>
<dbReference type="AlphaFoldDB" id="A0A3M7TAS1"/>